<dbReference type="RefSeq" id="WP_005214255.1">
    <property type="nucleotide sequence ID" value="NZ_JBBCNT010000006.1"/>
</dbReference>
<name>N9NRM2_9GAMM</name>
<proteinExistence type="predicted"/>
<dbReference type="PATRIC" id="fig|1217705.3.peg.117"/>
<dbReference type="eggNOG" id="ENOG502Z7N9">
    <property type="taxonomic scope" value="Bacteria"/>
</dbReference>
<evidence type="ECO:0000313" key="3">
    <source>
        <dbReference type="EMBL" id="ENX04555.1"/>
    </source>
</evidence>
<gene>
    <name evidence="3" type="ORF">F900_00128</name>
</gene>
<dbReference type="InterPro" id="IPR054280">
    <property type="entry name" value="DUF7014"/>
</dbReference>
<accession>N9NRM2</accession>
<dbReference type="AlphaFoldDB" id="N9NRM2"/>
<protein>
    <recommendedName>
        <fullName evidence="5">Abortive infection protein-like C-terminal domain-containing protein</fullName>
    </recommendedName>
</protein>
<comment type="caution">
    <text evidence="3">The sequence shown here is derived from an EMBL/GenBank/DDBJ whole genome shotgun (WGS) entry which is preliminary data.</text>
</comment>
<evidence type="ECO:0000259" key="1">
    <source>
        <dbReference type="Pfam" id="PF18863"/>
    </source>
</evidence>
<evidence type="ECO:0008006" key="5">
    <source>
        <dbReference type="Google" id="ProtNLM"/>
    </source>
</evidence>
<evidence type="ECO:0000313" key="4">
    <source>
        <dbReference type="Proteomes" id="UP000013248"/>
    </source>
</evidence>
<dbReference type="HOGENOM" id="CLU_060950_0_0_6"/>
<dbReference type="Pfam" id="PF22809">
    <property type="entry name" value="DUF7014"/>
    <property type="match status" value="1"/>
</dbReference>
<evidence type="ECO:0000259" key="2">
    <source>
        <dbReference type="Pfam" id="PF22809"/>
    </source>
</evidence>
<dbReference type="InterPro" id="IPR049503">
    <property type="entry name" value="AbiJ_NTD4"/>
</dbReference>
<organism evidence="3 4">
    <name type="scientific">Acinetobacter modestus</name>
    <dbReference type="NCBI Taxonomy" id="1776740"/>
    <lineage>
        <taxon>Bacteria</taxon>
        <taxon>Pseudomonadati</taxon>
        <taxon>Pseudomonadota</taxon>
        <taxon>Gammaproteobacteria</taxon>
        <taxon>Moraxellales</taxon>
        <taxon>Moraxellaceae</taxon>
        <taxon>Acinetobacter</taxon>
    </lineage>
</organism>
<dbReference type="Proteomes" id="UP000013248">
    <property type="component" value="Unassembled WGS sequence"/>
</dbReference>
<sequence length="312" mass="36426">MVLELFSKRNKPKKEIDVYTYNNLPDQFRVQITYVLQDLFGESGEKLYEIVRIENIYKNLVQWLVRDFGVYYLHQSYRHDIYSYRAEFINGFLSEKDFEKAMDYIELAFRVANNIAKNEDYENSVKRCGFDVVNQNAIEELNYRFDEHGLGYQFVEGEIIRRDNTFTHSEIVKPSLGVLAGKRFSGASLEFHKAHEHYRKGKYHEALNECLKAFESTMRIICNQQKWSIKDTATASTLIRVCFDNHLIPSFWESKFTSLKTLLESGVPTVRNKLSGHGAGAEEKKIPRYIVEYAINMTASTILFLVQAEENL</sequence>
<dbReference type="NCBIfam" id="NF046078">
    <property type="entry name" value="STM4504_CBY0614"/>
    <property type="match status" value="1"/>
</dbReference>
<feature type="domain" description="DUF7014" evidence="2">
    <location>
        <begin position="183"/>
        <end position="311"/>
    </location>
</feature>
<dbReference type="EMBL" id="APRP01000003">
    <property type="protein sequence ID" value="ENX04555.1"/>
    <property type="molecule type" value="Genomic_DNA"/>
</dbReference>
<feature type="domain" description="HEPN AbiJ-N-terminal" evidence="1">
    <location>
        <begin position="4"/>
        <end position="174"/>
    </location>
</feature>
<reference evidence="3 4" key="1">
    <citation type="submission" date="2013-02" db="EMBL/GenBank/DDBJ databases">
        <title>The Genome Sequence of Acinetobacter sp. ANC 3862.</title>
        <authorList>
            <consortium name="The Broad Institute Genome Sequencing Platform"/>
            <consortium name="The Broad Institute Genome Sequencing Center for Infectious Disease"/>
            <person name="Cerqueira G."/>
            <person name="Feldgarden M."/>
            <person name="Courvalin P."/>
            <person name="Perichon B."/>
            <person name="Grillot-Courvalin C."/>
            <person name="Clermont D."/>
            <person name="Rocha E."/>
            <person name="Yoon E.-J."/>
            <person name="Nemec A."/>
            <person name="Walker B."/>
            <person name="Young S.K."/>
            <person name="Zeng Q."/>
            <person name="Gargeya S."/>
            <person name="Fitzgerald M."/>
            <person name="Haas B."/>
            <person name="Abouelleil A."/>
            <person name="Alvarado L."/>
            <person name="Arachchi H.M."/>
            <person name="Berlin A.M."/>
            <person name="Chapman S.B."/>
            <person name="Dewar J."/>
            <person name="Goldberg J."/>
            <person name="Griggs A."/>
            <person name="Gujja S."/>
            <person name="Hansen M."/>
            <person name="Howarth C."/>
            <person name="Imamovic A."/>
            <person name="Larimer J."/>
            <person name="McCowan C."/>
            <person name="Murphy C."/>
            <person name="Neiman D."/>
            <person name="Pearson M."/>
            <person name="Priest M."/>
            <person name="Roberts A."/>
            <person name="Saif S."/>
            <person name="Shea T."/>
            <person name="Sisk P."/>
            <person name="Sykes S."/>
            <person name="Wortman J."/>
            <person name="Nusbaum C."/>
            <person name="Birren B."/>
        </authorList>
    </citation>
    <scope>NUCLEOTIDE SEQUENCE [LARGE SCALE GENOMIC DNA]</scope>
    <source>
        <strain evidence="3 4">ANC 3862</strain>
    </source>
</reference>
<dbReference type="Pfam" id="PF18863">
    <property type="entry name" value="AbiJ_NTD4"/>
    <property type="match status" value="1"/>
</dbReference>
<dbReference type="STRING" id="1217705.F900_00128"/>